<organism evidence="2 3">
    <name type="scientific">Pararobbsia alpina</name>
    <dbReference type="NCBI Taxonomy" id="621374"/>
    <lineage>
        <taxon>Bacteria</taxon>
        <taxon>Pseudomonadati</taxon>
        <taxon>Pseudomonadota</taxon>
        <taxon>Betaproteobacteria</taxon>
        <taxon>Burkholderiales</taxon>
        <taxon>Burkholderiaceae</taxon>
        <taxon>Pararobbsia</taxon>
    </lineage>
</organism>
<feature type="region of interest" description="Disordered" evidence="1">
    <location>
        <begin position="237"/>
        <end position="265"/>
    </location>
</feature>
<dbReference type="Proteomes" id="UP000494115">
    <property type="component" value="Unassembled WGS sequence"/>
</dbReference>
<dbReference type="RefSeq" id="WP_175105804.1">
    <property type="nucleotide sequence ID" value="NZ_CADIKM010000015.1"/>
</dbReference>
<name>A0A6S7BQI4_9BURK</name>
<evidence type="ECO:0000313" key="2">
    <source>
        <dbReference type="EMBL" id="CAB3792142.1"/>
    </source>
</evidence>
<reference evidence="2 3" key="1">
    <citation type="submission" date="2020-04" db="EMBL/GenBank/DDBJ databases">
        <authorList>
            <person name="De Canck E."/>
        </authorList>
    </citation>
    <scope>NUCLEOTIDE SEQUENCE [LARGE SCALE GENOMIC DNA]</scope>
    <source>
        <strain evidence="2 3">LMG 28138</strain>
    </source>
</reference>
<evidence type="ECO:0000313" key="3">
    <source>
        <dbReference type="Proteomes" id="UP000494115"/>
    </source>
</evidence>
<dbReference type="InterPro" id="IPR036249">
    <property type="entry name" value="Thioredoxin-like_sf"/>
</dbReference>
<dbReference type="Pfam" id="PF05988">
    <property type="entry name" value="DUF899"/>
    <property type="match status" value="1"/>
</dbReference>
<accession>A0A6S7BQI4</accession>
<protein>
    <recommendedName>
        <fullName evidence="4">Thioredoxin domain-containing protein</fullName>
    </recommendedName>
</protein>
<proteinExistence type="predicted"/>
<evidence type="ECO:0000256" key="1">
    <source>
        <dbReference type="SAM" id="MobiDB-lite"/>
    </source>
</evidence>
<keyword evidence="3" id="KW-1185">Reference proteome</keyword>
<dbReference type="InterPro" id="IPR010296">
    <property type="entry name" value="DUF899_thioredox"/>
</dbReference>
<evidence type="ECO:0008006" key="4">
    <source>
        <dbReference type="Google" id="ProtNLM"/>
    </source>
</evidence>
<dbReference type="EMBL" id="CADIKM010000015">
    <property type="protein sequence ID" value="CAB3792142.1"/>
    <property type="molecule type" value="Genomic_DNA"/>
</dbReference>
<dbReference type="SUPFAM" id="SSF52833">
    <property type="entry name" value="Thioredoxin-like"/>
    <property type="match status" value="1"/>
</dbReference>
<sequence length="265" mass="30258">MQTDHAVVSQDQWLDARKALLEREKAYTRMRDELARERRALPWIRVDKPYVFEGPRGRQSLADLFAGRSQLIVQHFMFGPDWEEGCVGCSFQVDHVEGIRVHLEHHDVSFVAVSRAPYAKIEAFRRRMGWQLNWVSSFGSDFNYDFNVSFGPDDAQDGVFYNYQRQPFMIDELPGNSVFYKDDEGQVFHTYSTYGRGFEEVLAAYACLDITPNGRNEQGPGHNLTDWVRHHDRYADSNRAGEQAGTSQAAGGEACHGSVRADATH</sequence>
<gene>
    <name evidence="2" type="ORF">LMG28138_03275</name>
</gene>
<dbReference type="AlphaFoldDB" id="A0A6S7BQI4"/>